<reference evidence="1" key="1">
    <citation type="submission" date="2023-05" db="EMBL/GenBank/DDBJ databases">
        <authorList>
            <consortium name="ELIXIR-Norway"/>
        </authorList>
    </citation>
    <scope>NUCLEOTIDE SEQUENCE</scope>
</reference>
<evidence type="ECO:0000313" key="1">
    <source>
        <dbReference type="EMBL" id="CAM9360647.1"/>
    </source>
</evidence>
<sequence length="94" mass="9797">MTPSDPRTRIPALPFVGLITSASLPNLTLGFLKCKTVAESEIRDAHPCSMAPTRRGGELPGPECVLAGLAHMGSSTVPFLPGPQQPPPSPELPS</sequence>
<protein>
    <submittedName>
        <fullName evidence="1">Uncharacterized protein</fullName>
    </submittedName>
</protein>
<dbReference type="EMBL" id="OX596085">
    <property type="protein sequence ID" value="CAM9360647.1"/>
    <property type="molecule type" value="Genomic_DNA"/>
</dbReference>
<gene>
    <name evidence="1" type="ORF">MRATA1EN22A_LOCUS1475</name>
</gene>
<dbReference type="Proteomes" id="UP001162501">
    <property type="component" value="Chromosome 1"/>
</dbReference>
<organism evidence="1 2">
    <name type="scientific">Rangifer tarandus platyrhynchus</name>
    <name type="common">Svalbard reindeer</name>
    <dbReference type="NCBI Taxonomy" id="3082113"/>
    <lineage>
        <taxon>Eukaryota</taxon>
        <taxon>Metazoa</taxon>
        <taxon>Chordata</taxon>
        <taxon>Craniata</taxon>
        <taxon>Vertebrata</taxon>
        <taxon>Euteleostomi</taxon>
        <taxon>Mammalia</taxon>
        <taxon>Eutheria</taxon>
        <taxon>Laurasiatheria</taxon>
        <taxon>Artiodactyla</taxon>
        <taxon>Ruminantia</taxon>
        <taxon>Pecora</taxon>
        <taxon>Cervidae</taxon>
        <taxon>Odocoileinae</taxon>
        <taxon>Rangifer</taxon>
    </lineage>
</organism>
<evidence type="ECO:0000313" key="2">
    <source>
        <dbReference type="Proteomes" id="UP001162501"/>
    </source>
</evidence>
<reference evidence="1" key="2">
    <citation type="submission" date="2025-03" db="EMBL/GenBank/DDBJ databases">
        <authorList>
            <consortium name="ELIXIR-Norway"/>
            <consortium name="Elixir Norway"/>
        </authorList>
    </citation>
    <scope>NUCLEOTIDE SEQUENCE</scope>
</reference>
<accession>A0AC59Y3X8</accession>
<name>A0AC59Y3X8_RANTA</name>
<proteinExistence type="predicted"/>